<organism evidence="1 2">
    <name type="scientific">Pectobacterium parmentieri</name>
    <dbReference type="NCBI Taxonomy" id="1905730"/>
    <lineage>
        <taxon>Bacteria</taxon>
        <taxon>Pseudomonadati</taxon>
        <taxon>Pseudomonadota</taxon>
        <taxon>Gammaproteobacteria</taxon>
        <taxon>Enterobacterales</taxon>
        <taxon>Pectobacteriaceae</taxon>
        <taxon>Pectobacterium</taxon>
    </lineage>
</organism>
<evidence type="ECO:0000313" key="1">
    <source>
        <dbReference type="EMBL" id="RKO77187.1"/>
    </source>
</evidence>
<name>A0A8B3FCM6_PECPM</name>
<reference evidence="1 2" key="1">
    <citation type="journal article" date="2018" name="BMC Genomics">
        <title>High genomic variability in the plant pathogenic bacterium Pectobacterium parmentieri deciphered from de novo assembled complete genomes.</title>
        <authorList>
            <person name="Zoledowska S."/>
            <person name="Motyka-Pomagruk A."/>
            <person name="Sledz W."/>
            <person name="Mengoni A."/>
            <person name="Lojkowska E."/>
        </authorList>
    </citation>
    <scope>NUCLEOTIDE SEQUENCE [LARGE SCALE GENOMIC DNA]</scope>
    <source>
        <strain evidence="1 2">IFB5626</strain>
    </source>
</reference>
<dbReference type="EMBL" id="PSZG01000001">
    <property type="protein sequence ID" value="RKO77187.1"/>
    <property type="molecule type" value="Genomic_DNA"/>
</dbReference>
<protein>
    <submittedName>
        <fullName evidence="1">Uncharacterized protein</fullName>
    </submittedName>
</protein>
<dbReference type="Pfam" id="PF21830">
    <property type="entry name" value="DUF6890"/>
    <property type="match status" value="1"/>
</dbReference>
<evidence type="ECO:0000313" key="2">
    <source>
        <dbReference type="Proteomes" id="UP000269665"/>
    </source>
</evidence>
<gene>
    <name evidence="1" type="ORF">C5E00_10520</name>
</gene>
<dbReference type="Proteomes" id="UP000269665">
    <property type="component" value="Unassembled WGS sequence"/>
</dbReference>
<dbReference type="InterPro" id="IPR054184">
    <property type="entry name" value="DUF6890"/>
</dbReference>
<proteinExistence type="predicted"/>
<dbReference type="AlphaFoldDB" id="A0A8B3FCM6"/>
<dbReference type="RefSeq" id="WP_121313386.1">
    <property type="nucleotide sequence ID" value="NZ_CP026982.1"/>
</dbReference>
<sequence>MRAINNNFIEQALTLRRHYLPHEPDDIDNLARAVWLDNSNWEKTRIAVANGIALAFNGDA</sequence>
<accession>A0A8B3FCM6</accession>
<comment type="caution">
    <text evidence="1">The sequence shown here is derived from an EMBL/GenBank/DDBJ whole genome shotgun (WGS) entry which is preliminary data.</text>
</comment>